<gene>
    <name evidence="1" type="ORF">RclHR1_00340004</name>
</gene>
<sequence>MHDIKKAIIKEDVIIENSRKQELNVTLNNSESQGELSPCFIKNFDKIKIKEIDPVTFSYKREKFSFEKGFDMRVDGVNDLIFKLANKGTSWQLIEENVIEYFNNYNVNLKEIYNWLLNNPNNLNSIFLLGYFNYRGIETNVDLKKAFNLFNASKENHILSQYFVGNCYEFGNGTTKNEKLAFEYFEKSAKKNFSHGQLEIGYFYDCEIGVKRDLIKAFYWYKKAANNGNIIAMYNLGRYYLNGIVIEKDCKKAFELFKKSAEGGYSNGIMMLGYSYEMGIGTKKDKQKAFESYQNAANFGEKVAQYNLALMYEKGNGVTKDKDKAIYWYEKSAKQGYHSAQDKLEMFQNNL</sequence>
<dbReference type="EMBL" id="BEXD01002668">
    <property type="protein sequence ID" value="GBB99013.1"/>
    <property type="molecule type" value="Genomic_DNA"/>
</dbReference>
<dbReference type="SMART" id="SM00671">
    <property type="entry name" value="SEL1"/>
    <property type="match status" value="6"/>
</dbReference>
<dbReference type="Proteomes" id="UP000247702">
    <property type="component" value="Unassembled WGS sequence"/>
</dbReference>
<dbReference type="SUPFAM" id="SSF81901">
    <property type="entry name" value="HCP-like"/>
    <property type="match status" value="1"/>
</dbReference>
<evidence type="ECO:0000313" key="1">
    <source>
        <dbReference type="EMBL" id="GBB99013.1"/>
    </source>
</evidence>
<name>A0A2Z6RA64_9GLOM</name>
<dbReference type="InterPro" id="IPR011990">
    <property type="entry name" value="TPR-like_helical_dom_sf"/>
</dbReference>
<proteinExistence type="predicted"/>
<keyword evidence="2" id="KW-1185">Reference proteome</keyword>
<protein>
    <submittedName>
        <fullName evidence="1">Uncharacterized protein</fullName>
    </submittedName>
</protein>
<comment type="caution">
    <text evidence="1">The sequence shown here is derived from an EMBL/GenBank/DDBJ whole genome shotgun (WGS) entry which is preliminary data.</text>
</comment>
<organism evidence="1 2">
    <name type="scientific">Rhizophagus clarus</name>
    <dbReference type="NCBI Taxonomy" id="94130"/>
    <lineage>
        <taxon>Eukaryota</taxon>
        <taxon>Fungi</taxon>
        <taxon>Fungi incertae sedis</taxon>
        <taxon>Mucoromycota</taxon>
        <taxon>Glomeromycotina</taxon>
        <taxon>Glomeromycetes</taxon>
        <taxon>Glomerales</taxon>
        <taxon>Glomeraceae</taxon>
        <taxon>Rhizophagus</taxon>
    </lineage>
</organism>
<dbReference type="PANTHER" id="PTHR43628:SF1">
    <property type="entry name" value="CHITIN SYNTHASE REGULATORY FACTOR 2-RELATED"/>
    <property type="match status" value="1"/>
</dbReference>
<evidence type="ECO:0000313" key="2">
    <source>
        <dbReference type="Proteomes" id="UP000247702"/>
    </source>
</evidence>
<reference evidence="1 2" key="1">
    <citation type="submission" date="2017-11" db="EMBL/GenBank/DDBJ databases">
        <title>The genome of Rhizophagus clarus HR1 reveals common genetic basis of auxotrophy among arbuscular mycorrhizal fungi.</title>
        <authorList>
            <person name="Kobayashi Y."/>
        </authorList>
    </citation>
    <scope>NUCLEOTIDE SEQUENCE [LARGE SCALE GENOMIC DNA]</scope>
    <source>
        <strain evidence="1 2">HR1</strain>
    </source>
</reference>
<dbReference type="Pfam" id="PF08238">
    <property type="entry name" value="Sel1"/>
    <property type="match status" value="6"/>
</dbReference>
<dbReference type="InterPro" id="IPR052945">
    <property type="entry name" value="Mitotic_Regulator"/>
</dbReference>
<dbReference type="Gene3D" id="1.25.40.10">
    <property type="entry name" value="Tetratricopeptide repeat domain"/>
    <property type="match status" value="2"/>
</dbReference>
<dbReference type="InterPro" id="IPR006597">
    <property type="entry name" value="Sel1-like"/>
</dbReference>
<dbReference type="AlphaFoldDB" id="A0A2Z6RA64"/>
<dbReference type="PANTHER" id="PTHR43628">
    <property type="entry name" value="ACTIVATOR OF C KINASE PROTEIN 1-RELATED"/>
    <property type="match status" value="1"/>
</dbReference>
<accession>A0A2Z6RA64</accession>